<protein>
    <recommendedName>
        <fullName evidence="5">Glucose-methanol-choline oxidoreductase N-terminal domain-containing protein</fullName>
    </recommendedName>
</protein>
<accession>A0ABR3FTJ9</accession>
<dbReference type="Gene3D" id="3.50.50.60">
    <property type="entry name" value="FAD/NAD(P)-binding domain"/>
    <property type="match status" value="1"/>
</dbReference>
<dbReference type="InterPro" id="IPR000172">
    <property type="entry name" value="GMC_OxRdtase_N"/>
</dbReference>
<dbReference type="InterPro" id="IPR007867">
    <property type="entry name" value="GMC_OxRtase_C"/>
</dbReference>
<dbReference type="PIRSF" id="PIRSF000137">
    <property type="entry name" value="Alcohol_oxidase"/>
    <property type="match status" value="1"/>
</dbReference>
<comment type="similarity">
    <text evidence="2">Belongs to the GMC oxidoreductase family.</text>
</comment>
<sequence>MNGMAYVRGASSDYDRYARVTGDPGWSWDALQPYFRKNEQWIPPADGHNTTGQFDPRVHGFHGINSVSLYGFSIPDLDSRVTALSEERPDLFHFNLDTNSGSPIGIGIATILTHGAIVSDHDDPGWQQATIKDGKRSSSFTSYLAQQFLVRPNLHVLINAQATRVLSSNNSTVFNLVEFGSKGGPRKVVFTSKEIVISAGTLETPKLLMNSGIGDPEELLSHGTRPVVDLPDVGKNLSVHVGLGMNYFVNSTDTVDDFFRNATFRNELARKWVDADGGGRLGGNYNAHPAWYRLPDDSVIFRDHPDPSSGRNAPHISGSVSNGIHSNVPPEGHFVTLDSALLTPTSRGTIQLSSSDPFDPPLIDPACLTTDFDISAIREGMKHAMAVASASVWDGYILGPLTNLSLSSTDAELEAYARAHAAPNGHIVGTASMSKKGANYGVVDPDLRVKKATGLRVVDASVLPFVPAGNTQAPVYAVAERAADLIKETWK</sequence>
<dbReference type="Pfam" id="PF00732">
    <property type="entry name" value="GMC_oxred_N"/>
    <property type="match status" value="1"/>
</dbReference>
<keyword evidence="7" id="KW-1185">Reference proteome</keyword>
<keyword evidence="3" id="KW-0285">Flavoprotein</keyword>
<evidence type="ECO:0000256" key="4">
    <source>
        <dbReference type="ARBA" id="ARBA00022827"/>
    </source>
</evidence>
<reference evidence="6 7" key="1">
    <citation type="submission" date="2024-02" db="EMBL/GenBank/DDBJ databases">
        <title>A draft genome for the cacao thread blight pathogen Marasmius crinis-equi.</title>
        <authorList>
            <person name="Cohen S.P."/>
            <person name="Baruah I.K."/>
            <person name="Amoako-Attah I."/>
            <person name="Bukari Y."/>
            <person name="Meinhardt L.W."/>
            <person name="Bailey B.A."/>
        </authorList>
    </citation>
    <scope>NUCLEOTIDE SEQUENCE [LARGE SCALE GENOMIC DNA]</scope>
    <source>
        <strain evidence="6 7">GH-76</strain>
    </source>
</reference>
<name>A0ABR3FTJ9_9AGAR</name>
<dbReference type="PANTHER" id="PTHR11552">
    <property type="entry name" value="GLUCOSE-METHANOL-CHOLINE GMC OXIDOREDUCTASE"/>
    <property type="match status" value="1"/>
</dbReference>
<dbReference type="SUPFAM" id="SSF54373">
    <property type="entry name" value="FAD-linked reductases, C-terminal domain"/>
    <property type="match status" value="1"/>
</dbReference>
<organism evidence="6 7">
    <name type="scientific">Marasmius crinis-equi</name>
    <dbReference type="NCBI Taxonomy" id="585013"/>
    <lineage>
        <taxon>Eukaryota</taxon>
        <taxon>Fungi</taxon>
        <taxon>Dikarya</taxon>
        <taxon>Basidiomycota</taxon>
        <taxon>Agaricomycotina</taxon>
        <taxon>Agaricomycetes</taxon>
        <taxon>Agaricomycetidae</taxon>
        <taxon>Agaricales</taxon>
        <taxon>Marasmiineae</taxon>
        <taxon>Marasmiaceae</taxon>
        <taxon>Marasmius</taxon>
    </lineage>
</organism>
<dbReference type="PROSITE" id="PS00624">
    <property type="entry name" value="GMC_OXRED_2"/>
    <property type="match status" value="1"/>
</dbReference>
<comment type="caution">
    <text evidence="6">The sequence shown here is derived from an EMBL/GenBank/DDBJ whole genome shotgun (WGS) entry which is preliminary data.</text>
</comment>
<dbReference type="Pfam" id="PF05199">
    <property type="entry name" value="GMC_oxred_C"/>
    <property type="match status" value="1"/>
</dbReference>
<dbReference type="InterPro" id="IPR036188">
    <property type="entry name" value="FAD/NAD-bd_sf"/>
</dbReference>
<feature type="domain" description="Glucose-methanol-choline oxidoreductase N-terminal" evidence="5">
    <location>
        <begin position="200"/>
        <end position="214"/>
    </location>
</feature>
<comment type="cofactor">
    <cofactor evidence="1">
        <name>FAD</name>
        <dbReference type="ChEBI" id="CHEBI:57692"/>
    </cofactor>
</comment>
<evidence type="ECO:0000256" key="3">
    <source>
        <dbReference type="ARBA" id="ARBA00022630"/>
    </source>
</evidence>
<dbReference type="EMBL" id="JBAHYK010000083">
    <property type="protein sequence ID" value="KAL0578821.1"/>
    <property type="molecule type" value="Genomic_DNA"/>
</dbReference>
<dbReference type="InterPro" id="IPR012132">
    <property type="entry name" value="GMC_OxRdtase"/>
</dbReference>
<evidence type="ECO:0000256" key="2">
    <source>
        <dbReference type="ARBA" id="ARBA00010790"/>
    </source>
</evidence>
<dbReference type="Proteomes" id="UP001465976">
    <property type="component" value="Unassembled WGS sequence"/>
</dbReference>
<dbReference type="Gene3D" id="3.30.560.10">
    <property type="entry name" value="Glucose Oxidase, domain 3"/>
    <property type="match status" value="1"/>
</dbReference>
<proteinExistence type="inferred from homology"/>
<dbReference type="SUPFAM" id="SSF51905">
    <property type="entry name" value="FAD/NAD(P)-binding domain"/>
    <property type="match status" value="1"/>
</dbReference>
<evidence type="ECO:0000259" key="5">
    <source>
        <dbReference type="PROSITE" id="PS00624"/>
    </source>
</evidence>
<dbReference type="PANTHER" id="PTHR11552:SF147">
    <property type="entry name" value="CHOLINE DEHYDROGENASE, MITOCHONDRIAL"/>
    <property type="match status" value="1"/>
</dbReference>
<evidence type="ECO:0000313" key="7">
    <source>
        <dbReference type="Proteomes" id="UP001465976"/>
    </source>
</evidence>
<gene>
    <name evidence="6" type="ORF">V5O48_003189</name>
</gene>
<keyword evidence="4" id="KW-0274">FAD</keyword>
<evidence type="ECO:0000256" key="1">
    <source>
        <dbReference type="ARBA" id="ARBA00001974"/>
    </source>
</evidence>
<evidence type="ECO:0000313" key="6">
    <source>
        <dbReference type="EMBL" id="KAL0578821.1"/>
    </source>
</evidence>